<feature type="compositionally biased region" description="Acidic residues" evidence="7">
    <location>
        <begin position="197"/>
        <end position="222"/>
    </location>
</feature>
<dbReference type="PANTHER" id="PTHR10938">
    <property type="entry name" value="TRANSLATION INITIATION FACTOR IF-3"/>
    <property type="match status" value="1"/>
</dbReference>
<comment type="similarity">
    <text evidence="1 4 6">Belongs to the IF-3 family.</text>
</comment>
<dbReference type="HAMAP" id="MF_00080">
    <property type="entry name" value="IF_3"/>
    <property type="match status" value="1"/>
</dbReference>
<organism evidence="10 11">
    <name type="scientific">Coraliomargarita algicola</name>
    <dbReference type="NCBI Taxonomy" id="3092156"/>
    <lineage>
        <taxon>Bacteria</taxon>
        <taxon>Pseudomonadati</taxon>
        <taxon>Verrucomicrobiota</taxon>
        <taxon>Opitutia</taxon>
        <taxon>Puniceicoccales</taxon>
        <taxon>Coraliomargaritaceae</taxon>
        <taxon>Coraliomargarita</taxon>
    </lineage>
</organism>
<keyword evidence="11" id="KW-1185">Reference proteome</keyword>
<evidence type="ECO:0000259" key="8">
    <source>
        <dbReference type="Pfam" id="PF00707"/>
    </source>
</evidence>
<comment type="subunit">
    <text evidence="4 6">Monomer.</text>
</comment>
<protein>
    <recommendedName>
        <fullName evidence="4 5">Translation initiation factor IF-3</fullName>
    </recommendedName>
</protein>
<dbReference type="InterPro" id="IPR001288">
    <property type="entry name" value="Translation_initiation_fac_3"/>
</dbReference>
<name>A0ABZ0RJQ8_9BACT</name>
<dbReference type="Pfam" id="PF05198">
    <property type="entry name" value="IF3_N"/>
    <property type="match status" value="1"/>
</dbReference>
<sequence length="222" mass="25165">MPKYPNSRGKYQNRNRGPKGLRRNDRIRAAEVRVIGPEGTNLGVMPPRKALELAKKVGLDLIEVSPSARPPVCRILDFGKFLYEESKKAKDTKQASTKLKEVKFRVGIGEHDFVTKLRRAESFLDHGNKVKLTLQFRGRENEHRELGFERVKLAAQELVGVATADSEPKLVGRQVTQILSPLPESKRVLKFNAPDHELDESEDHDEDDFEPEDEAEVEEAQS</sequence>
<feature type="domain" description="Translation initiation factor 3 C-terminal" evidence="8">
    <location>
        <begin position="98"/>
        <end position="181"/>
    </location>
</feature>
<dbReference type="RefSeq" id="WP_319832108.1">
    <property type="nucleotide sequence ID" value="NZ_CP138858.1"/>
</dbReference>
<evidence type="ECO:0000256" key="2">
    <source>
        <dbReference type="ARBA" id="ARBA00022540"/>
    </source>
</evidence>
<feature type="region of interest" description="Disordered" evidence="7">
    <location>
        <begin position="192"/>
        <end position="222"/>
    </location>
</feature>
<dbReference type="Gene3D" id="3.30.110.10">
    <property type="entry name" value="Translation initiation factor 3 (IF-3), C-terminal domain"/>
    <property type="match status" value="1"/>
</dbReference>
<dbReference type="Proteomes" id="UP001324993">
    <property type="component" value="Chromosome"/>
</dbReference>
<comment type="subcellular location">
    <subcellularLocation>
        <location evidence="4 6">Cytoplasm</location>
    </subcellularLocation>
</comment>
<dbReference type="InterPro" id="IPR036787">
    <property type="entry name" value="T_IF-3_N_sf"/>
</dbReference>
<evidence type="ECO:0000313" key="10">
    <source>
        <dbReference type="EMBL" id="WPJ95215.1"/>
    </source>
</evidence>
<evidence type="ECO:0000259" key="9">
    <source>
        <dbReference type="Pfam" id="PF05198"/>
    </source>
</evidence>
<evidence type="ECO:0000256" key="3">
    <source>
        <dbReference type="ARBA" id="ARBA00022917"/>
    </source>
</evidence>
<dbReference type="NCBIfam" id="TIGR00168">
    <property type="entry name" value="infC"/>
    <property type="match status" value="1"/>
</dbReference>
<evidence type="ECO:0000256" key="5">
    <source>
        <dbReference type="NCBIfam" id="TIGR00168"/>
    </source>
</evidence>
<evidence type="ECO:0000313" key="11">
    <source>
        <dbReference type="Proteomes" id="UP001324993"/>
    </source>
</evidence>
<dbReference type="InterPro" id="IPR019814">
    <property type="entry name" value="Translation_initiation_fac_3_N"/>
</dbReference>
<evidence type="ECO:0000256" key="7">
    <source>
        <dbReference type="SAM" id="MobiDB-lite"/>
    </source>
</evidence>
<dbReference type="GO" id="GO:0003743">
    <property type="term" value="F:translation initiation factor activity"/>
    <property type="evidence" value="ECO:0007669"/>
    <property type="project" value="UniProtKB-KW"/>
</dbReference>
<dbReference type="InterPro" id="IPR036788">
    <property type="entry name" value="T_IF-3_C_sf"/>
</dbReference>
<dbReference type="EMBL" id="CP138858">
    <property type="protein sequence ID" value="WPJ95215.1"/>
    <property type="molecule type" value="Genomic_DNA"/>
</dbReference>
<feature type="domain" description="Translation initiation factor 3 N-terminal" evidence="9">
    <location>
        <begin position="24"/>
        <end position="91"/>
    </location>
</feature>
<keyword evidence="3 4" id="KW-0648">Protein biosynthesis</keyword>
<proteinExistence type="inferred from homology"/>
<evidence type="ECO:0000256" key="1">
    <source>
        <dbReference type="ARBA" id="ARBA00005439"/>
    </source>
</evidence>
<keyword evidence="4" id="KW-0963">Cytoplasm</keyword>
<gene>
    <name evidence="4 10" type="primary">infC</name>
    <name evidence="10" type="ORF">SH580_17475</name>
</gene>
<keyword evidence="2 4" id="KW-0396">Initiation factor</keyword>
<dbReference type="PANTHER" id="PTHR10938:SF0">
    <property type="entry name" value="TRANSLATION INITIATION FACTOR IF-3, MITOCHONDRIAL"/>
    <property type="match status" value="1"/>
</dbReference>
<dbReference type="Gene3D" id="3.10.20.80">
    <property type="entry name" value="Translation initiation factor 3 (IF-3), N-terminal domain"/>
    <property type="match status" value="1"/>
</dbReference>
<dbReference type="SUPFAM" id="SSF54364">
    <property type="entry name" value="Translation initiation factor IF3, N-terminal domain"/>
    <property type="match status" value="1"/>
</dbReference>
<feature type="compositionally biased region" description="Basic residues" evidence="7">
    <location>
        <begin position="11"/>
        <end position="21"/>
    </location>
</feature>
<dbReference type="SUPFAM" id="SSF55200">
    <property type="entry name" value="Translation initiation factor IF3, C-terminal domain"/>
    <property type="match status" value="1"/>
</dbReference>
<feature type="region of interest" description="Disordered" evidence="7">
    <location>
        <begin position="1"/>
        <end position="25"/>
    </location>
</feature>
<dbReference type="PROSITE" id="PS00938">
    <property type="entry name" value="IF3"/>
    <property type="match status" value="1"/>
</dbReference>
<comment type="function">
    <text evidence="4 6">IF-3 binds to the 30S ribosomal subunit and shifts the equilibrium between 70S ribosomes and their 50S and 30S subunits in favor of the free subunits, thus enhancing the availability of 30S subunits on which protein synthesis initiation begins.</text>
</comment>
<evidence type="ECO:0000256" key="4">
    <source>
        <dbReference type="HAMAP-Rule" id="MF_00080"/>
    </source>
</evidence>
<evidence type="ECO:0000256" key="6">
    <source>
        <dbReference type="RuleBase" id="RU000646"/>
    </source>
</evidence>
<accession>A0ABZ0RJQ8</accession>
<dbReference type="Pfam" id="PF00707">
    <property type="entry name" value="IF3_C"/>
    <property type="match status" value="1"/>
</dbReference>
<dbReference type="InterPro" id="IPR019813">
    <property type="entry name" value="Translation_initiation_fac3_CS"/>
</dbReference>
<reference evidence="10 11" key="1">
    <citation type="submission" date="2023-11" db="EMBL/GenBank/DDBJ databases">
        <title>Coraliomargarita sp. nov., isolated from marine algae.</title>
        <authorList>
            <person name="Lee J.K."/>
            <person name="Baek J.H."/>
            <person name="Kim J.M."/>
            <person name="Choi D.G."/>
            <person name="Jeon C.O."/>
        </authorList>
    </citation>
    <scope>NUCLEOTIDE SEQUENCE [LARGE SCALE GENOMIC DNA]</scope>
    <source>
        <strain evidence="10 11">J2-16</strain>
    </source>
</reference>
<dbReference type="InterPro" id="IPR019815">
    <property type="entry name" value="Translation_initiation_fac_3_C"/>
</dbReference>